<evidence type="ECO:0000313" key="1">
    <source>
        <dbReference type="EMBL" id="CUG69512.1"/>
    </source>
</evidence>
<dbReference type="VEuPathDB" id="TriTrypDB:BSAL_83385c"/>
<feature type="non-terminal residue" evidence="1">
    <location>
        <position position="129"/>
    </location>
</feature>
<reference evidence="2" key="1">
    <citation type="submission" date="2015-09" db="EMBL/GenBank/DDBJ databases">
        <authorList>
            <consortium name="Pathogen Informatics"/>
        </authorList>
    </citation>
    <scope>NUCLEOTIDE SEQUENCE [LARGE SCALE GENOMIC DNA]</scope>
    <source>
        <strain evidence="2">Lake Konstanz</strain>
    </source>
</reference>
<name>A0A0S4J2R8_BODSA</name>
<sequence length="129" mass="14744">MTPPFRILSREDALGMSQPDDESDFVADDSDFALRTYLETLLDRGVLNDRTLTIAAKLRAVLLWLHECARPRETHPVRKGYQSLCNDFCMISGISIQKGQLRKYVRDRQRLAKVLEQGYMRSPGAGRKS</sequence>
<protein>
    <submittedName>
        <fullName evidence="1">Uncharacterized protein</fullName>
    </submittedName>
</protein>
<dbReference type="EMBL" id="CYKH01000935">
    <property type="protein sequence ID" value="CUG69512.1"/>
    <property type="molecule type" value="Genomic_DNA"/>
</dbReference>
<dbReference type="Proteomes" id="UP000051952">
    <property type="component" value="Unassembled WGS sequence"/>
</dbReference>
<proteinExistence type="predicted"/>
<organism evidence="1 2">
    <name type="scientific">Bodo saltans</name>
    <name type="common">Flagellated protozoan</name>
    <dbReference type="NCBI Taxonomy" id="75058"/>
    <lineage>
        <taxon>Eukaryota</taxon>
        <taxon>Discoba</taxon>
        <taxon>Euglenozoa</taxon>
        <taxon>Kinetoplastea</taxon>
        <taxon>Metakinetoplastina</taxon>
        <taxon>Eubodonida</taxon>
        <taxon>Bodonidae</taxon>
        <taxon>Bodo</taxon>
    </lineage>
</organism>
<accession>A0A0S4J2R8</accession>
<gene>
    <name evidence="1" type="ORF">BSAL_83385c</name>
</gene>
<keyword evidence="2" id="KW-1185">Reference proteome</keyword>
<evidence type="ECO:0000313" key="2">
    <source>
        <dbReference type="Proteomes" id="UP000051952"/>
    </source>
</evidence>
<dbReference type="AlphaFoldDB" id="A0A0S4J2R8"/>